<accession>A0ABU1AZ47</accession>
<dbReference type="InterPro" id="IPR036388">
    <property type="entry name" value="WH-like_DNA-bd_sf"/>
</dbReference>
<dbReference type="RefSeq" id="WP_308950969.1">
    <property type="nucleotide sequence ID" value="NZ_JARXHW010000030.1"/>
</dbReference>
<dbReference type="InterPro" id="IPR036390">
    <property type="entry name" value="WH_DNA-bd_sf"/>
</dbReference>
<name>A0ABU1AZ47_9BACT</name>
<dbReference type="InterPro" id="IPR005119">
    <property type="entry name" value="LysR_subst-bd"/>
</dbReference>
<evidence type="ECO:0000256" key="2">
    <source>
        <dbReference type="ARBA" id="ARBA00023015"/>
    </source>
</evidence>
<dbReference type="InterPro" id="IPR000847">
    <property type="entry name" value="LysR_HTH_N"/>
</dbReference>
<dbReference type="Gene3D" id="3.40.190.290">
    <property type="match status" value="1"/>
</dbReference>
<dbReference type="PROSITE" id="PS50931">
    <property type="entry name" value="HTH_LYSR"/>
    <property type="match status" value="1"/>
</dbReference>
<keyword evidence="7" id="KW-1185">Reference proteome</keyword>
<sequence length="297" mass="32765">MELRHLEYFVEVVRLGGFTAAARSLGTTQPTVSKALSLLEHECGVRLLDRLTDGVKVTDVGQMVLRRATAMLAERDYLQAEIAEHKGLITGRLRLGLPILGSGVLFARLVAAYRQRYPGIEIDLHEQGSRHLEDLLRSGQIEMGATLYPVPTDFEWEEVIDEPMLALLPRGHPLEGRKTVKFDELVASPFIAFEQGFVLNTILAKACRARNVDLNIAARGGHADFIIALVATGLGVSLLPRLEVESRGQLSVATALIDEQDLRWRLGLMWRRSVSLSPAAARWLSLVKESSLAPAES</sequence>
<comment type="caution">
    <text evidence="6">The sequence shown here is derived from an EMBL/GenBank/DDBJ whole genome shotgun (WGS) entry which is preliminary data.</text>
</comment>
<dbReference type="SUPFAM" id="SSF53850">
    <property type="entry name" value="Periplasmic binding protein-like II"/>
    <property type="match status" value="1"/>
</dbReference>
<dbReference type="Proteomes" id="UP001225316">
    <property type="component" value="Unassembled WGS sequence"/>
</dbReference>
<feature type="domain" description="HTH lysR-type" evidence="5">
    <location>
        <begin position="1"/>
        <end position="58"/>
    </location>
</feature>
<dbReference type="Pfam" id="PF03466">
    <property type="entry name" value="LysR_substrate"/>
    <property type="match status" value="1"/>
</dbReference>
<evidence type="ECO:0000256" key="1">
    <source>
        <dbReference type="ARBA" id="ARBA00009437"/>
    </source>
</evidence>
<keyword evidence="2" id="KW-0805">Transcription regulation</keyword>
<dbReference type="SUPFAM" id="SSF46785">
    <property type="entry name" value="Winged helix' DNA-binding domain"/>
    <property type="match status" value="1"/>
</dbReference>
<protein>
    <submittedName>
        <fullName evidence="6">LysR family transcriptional regulator</fullName>
    </submittedName>
</protein>
<dbReference type="Pfam" id="PF00126">
    <property type="entry name" value="HTH_1"/>
    <property type="match status" value="1"/>
</dbReference>
<evidence type="ECO:0000313" key="6">
    <source>
        <dbReference type="EMBL" id="MDQ8208400.1"/>
    </source>
</evidence>
<dbReference type="InterPro" id="IPR050950">
    <property type="entry name" value="HTH-type_LysR_regulators"/>
</dbReference>
<evidence type="ECO:0000256" key="3">
    <source>
        <dbReference type="ARBA" id="ARBA00023125"/>
    </source>
</evidence>
<keyword evidence="3" id="KW-0238">DNA-binding</keyword>
<dbReference type="EMBL" id="JARXHW010000030">
    <property type="protein sequence ID" value="MDQ8208400.1"/>
    <property type="molecule type" value="Genomic_DNA"/>
</dbReference>
<dbReference type="Gene3D" id="1.10.10.10">
    <property type="entry name" value="Winged helix-like DNA-binding domain superfamily/Winged helix DNA-binding domain"/>
    <property type="match status" value="1"/>
</dbReference>
<dbReference type="PANTHER" id="PTHR30419">
    <property type="entry name" value="HTH-TYPE TRANSCRIPTIONAL REGULATOR YBHD"/>
    <property type="match status" value="1"/>
</dbReference>
<gene>
    <name evidence="6" type="ORF">QEH52_12830</name>
</gene>
<dbReference type="PANTHER" id="PTHR30419:SF8">
    <property type="entry name" value="NITROGEN ASSIMILATION TRANSCRIPTIONAL ACTIVATOR-RELATED"/>
    <property type="match status" value="1"/>
</dbReference>
<organism evidence="6 7">
    <name type="scientific">Thalassobacterium maritimum</name>
    <dbReference type="NCBI Taxonomy" id="3041265"/>
    <lineage>
        <taxon>Bacteria</taxon>
        <taxon>Pseudomonadati</taxon>
        <taxon>Verrucomicrobiota</taxon>
        <taxon>Opitutia</taxon>
        <taxon>Puniceicoccales</taxon>
        <taxon>Coraliomargaritaceae</taxon>
        <taxon>Thalassobacterium</taxon>
    </lineage>
</organism>
<evidence type="ECO:0000256" key="4">
    <source>
        <dbReference type="ARBA" id="ARBA00023163"/>
    </source>
</evidence>
<comment type="similarity">
    <text evidence="1">Belongs to the LysR transcriptional regulatory family.</text>
</comment>
<proteinExistence type="inferred from homology"/>
<dbReference type="PRINTS" id="PR00039">
    <property type="entry name" value="HTHLYSR"/>
</dbReference>
<reference evidence="6 7" key="1">
    <citation type="submission" date="2023-04" db="EMBL/GenBank/DDBJ databases">
        <title>A novel bacteria isolated from coastal sediment.</title>
        <authorList>
            <person name="Liu X.-J."/>
            <person name="Du Z.-J."/>
        </authorList>
    </citation>
    <scope>NUCLEOTIDE SEQUENCE [LARGE SCALE GENOMIC DNA]</scope>
    <source>
        <strain evidence="6 7">SDUM461003</strain>
    </source>
</reference>
<evidence type="ECO:0000313" key="7">
    <source>
        <dbReference type="Proteomes" id="UP001225316"/>
    </source>
</evidence>
<keyword evidence="4" id="KW-0804">Transcription</keyword>
<evidence type="ECO:0000259" key="5">
    <source>
        <dbReference type="PROSITE" id="PS50931"/>
    </source>
</evidence>